<dbReference type="VEuPathDB" id="FungiDB:GMDG_00391"/>
<dbReference type="InterPro" id="IPR013744">
    <property type="entry name" value="SidJ"/>
</dbReference>
<name>A0A177AKM0_9PEZI</name>
<evidence type="ECO:0000313" key="1">
    <source>
        <dbReference type="EMBL" id="OAF62627.1"/>
    </source>
</evidence>
<dbReference type="eggNOG" id="KOG4840">
    <property type="taxonomic scope" value="Eukaryota"/>
</dbReference>
<accession>A0A177AKM0</accession>
<dbReference type="Proteomes" id="UP000077154">
    <property type="component" value="Unassembled WGS sequence"/>
</dbReference>
<dbReference type="OrthoDB" id="10034502at2759"/>
<evidence type="ECO:0008006" key="2">
    <source>
        <dbReference type="Google" id="ProtNLM"/>
    </source>
</evidence>
<dbReference type="GeneID" id="36284217"/>
<gene>
    <name evidence="1" type="ORF">VC83_01125</name>
</gene>
<proteinExistence type="predicted"/>
<organism evidence="1">
    <name type="scientific">Pseudogymnoascus destructans</name>
    <dbReference type="NCBI Taxonomy" id="655981"/>
    <lineage>
        <taxon>Eukaryota</taxon>
        <taxon>Fungi</taxon>
        <taxon>Dikarya</taxon>
        <taxon>Ascomycota</taxon>
        <taxon>Pezizomycotina</taxon>
        <taxon>Leotiomycetes</taxon>
        <taxon>Thelebolales</taxon>
        <taxon>Thelebolaceae</taxon>
        <taxon>Pseudogymnoascus</taxon>
    </lineage>
</organism>
<dbReference type="AlphaFoldDB" id="A0A177AKM0"/>
<sequence>MISNGAVPGTLHHYAGKLVAFELTATEKEEPRQNILFFIGGLGDGLLTVSYAAQLASQLPPTWSLVQVHLSSSHIGWGKSSLGKDVDELSQCVDYFRNIAGRSGKIVFMGHSTGCQDVMHYLVGLGQESRAPIDGGIMQASVSDRQAMEGQLDEGQRSNTNKIAAEWVAAGRGEDVLSSAATHGFFDAPICARRWLSLASPNHDGEDDYFSSDLTDEQYQRSFGSLPKGSKLCILYSGKDEYVPEHVDKKALVEKWIGFVKKGSGEVDEKNSGVVEGATHDLKNNPEEVINGVFSRVVSFVSDL</sequence>
<protein>
    <recommendedName>
        <fullName evidence="2">Dolichol-phosphate mannosyltransferase</fullName>
    </recommendedName>
</protein>
<dbReference type="Pfam" id="PF08538">
    <property type="entry name" value="DUF1749"/>
    <property type="match status" value="1"/>
</dbReference>
<dbReference type="PANTHER" id="PTHR31591">
    <property type="entry name" value="UPF0613 PROTEIN PB24D3.06C"/>
    <property type="match status" value="1"/>
</dbReference>
<dbReference type="RefSeq" id="XP_024327899.1">
    <property type="nucleotide sequence ID" value="XM_024464810.1"/>
</dbReference>
<reference evidence="1" key="1">
    <citation type="submission" date="2016-03" db="EMBL/GenBank/DDBJ databases">
        <title>Updated assembly of Pseudogymnoascus destructans, the fungus causing white-nose syndrome of bats.</title>
        <authorList>
            <person name="Palmer J.M."/>
            <person name="Drees K.P."/>
            <person name="Foster J.T."/>
            <person name="Lindner D.L."/>
        </authorList>
    </citation>
    <scope>NUCLEOTIDE SEQUENCE [LARGE SCALE GENOMIC DNA]</scope>
    <source>
        <strain evidence="1">20631-21</strain>
    </source>
</reference>
<dbReference type="EMBL" id="KV441387">
    <property type="protein sequence ID" value="OAF62627.1"/>
    <property type="molecule type" value="Genomic_DNA"/>
</dbReference>
<dbReference type="PANTHER" id="PTHR31591:SF7">
    <property type="entry name" value="DUF1749-DOMAIN-CONTAINING PROTEIN"/>
    <property type="match status" value="1"/>
</dbReference>
<dbReference type="SUPFAM" id="SSF53474">
    <property type="entry name" value="alpha/beta-Hydrolases"/>
    <property type="match status" value="1"/>
</dbReference>
<dbReference type="InterPro" id="IPR029058">
    <property type="entry name" value="AB_hydrolase_fold"/>
</dbReference>
<dbReference type="Gene3D" id="3.40.50.1820">
    <property type="entry name" value="alpha/beta hydrolase"/>
    <property type="match status" value="1"/>
</dbReference>